<name>A0A9J6GFE0_HAELO</name>
<dbReference type="Proteomes" id="UP000821853">
    <property type="component" value="Chromosome 4"/>
</dbReference>
<evidence type="ECO:0000313" key="2">
    <source>
        <dbReference type="Proteomes" id="UP000821853"/>
    </source>
</evidence>
<gene>
    <name evidence="1" type="ORF">HPB48_003455</name>
</gene>
<dbReference type="VEuPathDB" id="VectorBase:HLOH_065181"/>
<organism evidence="1 2">
    <name type="scientific">Haemaphysalis longicornis</name>
    <name type="common">Bush tick</name>
    <dbReference type="NCBI Taxonomy" id="44386"/>
    <lineage>
        <taxon>Eukaryota</taxon>
        <taxon>Metazoa</taxon>
        <taxon>Ecdysozoa</taxon>
        <taxon>Arthropoda</taxon>
        <taxon>Chelicerata</taxon>
        <taxon>Arachnida</taxon>
        <taxon>Acari</taxon>
        <taxon>Parasitiformes</taxon>
        <taxon>Ixodida</taxon>
        <taxon>Ixodoidea</taxon>
        <taxon>Ixodidae</taxon>
        <taxon>Haemaphysalinae</taxon>
        <taxon>Haemaphysalis</taxon>
    </lineage>
</organism>
<proteinExistence type="predicted"/>
<dbReference type="EMBL" id="JABSTR010000006">
    <property type="protein sequence ID" value="KAH9373503.1"/>
    <property type="molecule type" value="Genomic_DNA"/>
</dbReference>
<accession>A0A9J6GFE0</accession>
<comment type="caution">
    <text evidence="1">The sequence shown here is derived from an EMBL/GenBank/DDBJ whole genome shotgun (WGS) entry which is preliminary data.</text>
</comment>
<protein>
    <submittedName>
        <fullName evidence="1">Uncharacterized protein</fullName>
    </submittedName>
</protein>
<evidence type="ECO:0000313" key="1">
    <source>
        <dbReference type="EMBL" id="KAH9373503.1"/>
    </source>
</evidence>
<dbReference type="AlphaFoldDB" id="A0A9J6GFE0"/>
<reference evidence="1 2" key="1">
    <citation type="journal article" date="2020" name="Cell">
        <title>Large-Scale Comparative Analyses of Tick Genomes Elucidate Their Genetic Diversity and Vector Capacities.</title>
        <authorList>
            <consortium name="Tick Genome and Microbiome Consortium (TIGMIC)"/>
            <person name="Jia N."/>
            <person name="Wang J."/>
            <person name="Shi W."/>
            <person name="Du L."/>
            <person name="Sun Y."/>
            <person name="Zhan W."/>
            <person name="Jiang J.F."/>
            <person name="Wang Q."/>
            <person name="Zhang B."/>
            <person name="Ji P."/>
            <person name="Bell-Sakyi L."/>
            <person name="Cui X.M."/>
            <person name="Yuan T.T."/>
            <person name="Jiang B.G."/>
            <person name="Yang W.F."/>
            <person name="Lam T.T."/>
            <person name="Chang Q.C."/>
            <person name="Ding S.J."/>
            <person name="Wang X.J."/>
            <person name="Zhu J.G."/>
            <person name="Ruan X.D."/>
            <person name="Zhao L."/>
            <person name="Wei J.T."/>
            <person name="Ye R.Z."/>
            <person name="Que T.C."/>
            <person name="Du C.H."/>
            <person name="Zhou Y.H."/>
            <person name="Cheng J.X."/>
            <person name="Dai P.F."/>
            <person name="Guo W.B."/>
            <person name="Han X.H."/>
            <person name="Huang E.J."/>
            <person name="Li L.F."/>
            <person name="Wei W."/>
            <person name="Gao Y.C."/>
            <person name="Liu J.Z."/>
            <person name="Shao H.Z."/>
            <person name="Wang X."/>
            <person name="Wang C.C."/>
            <person name="Yang T.C."/>
            <person name="Huo Q.B."/>
            <person name="Li W."/>
            <person name="Chen H.Y."/>
            <person name="Chen S.E."/>
            <person name="Zhou L.G."/>
            <person name="Ni X.B."/>
            <person name="Tian J.H."/>
            <person name="Sheng Y."/>
            <person name="Liu T."/>
            <person name="Pan Y.S."/>
            <person name="Xia L.Y."/>
            <person name="Li J."/>
            <person name="Zhao F."/>
            <person name="Cao W.C."/>
        </authorList>
    </citation>
    <scope>NUCLEOTIDE SEQUENCE [LARGE SCALE GENOMIC DNA]</scope>
    <source>
        <strain evidence="1">HaeL-2018</strain>
    </source>
</reference>
<keyword evidence="2" id="KW-1185">Reference proteome</keyword>
<sequence>MGTVSATVAKIPRDGKVPAQQISLIWFPAYQGLWANEKAHETVRDLTCRSIAADSPSSRRESLPSGDELRTLQEIISRYKLGLKTYAAADKQLSKKRGSHVDESANRGISISYTALGSVES</sequence>